<dbReference type="EMBL" id="BIFS01000001">
    <property type="protein sequence ID" value="GCE19345.1"/>
    <property type="molecule type" value="Genomic_DNA"/>
</dbReference>
<evidence type="ECO:0000313" key="2">
    <source>
        <dbReference type="Proteomes" id="UP000287188"/>
    </source>
</evidence>
<gene>
    <name evidence="1" type="ORF">KDK_31450</name>
</gene>
<proteinExistence type="predicted"/>
<accession>A0A402AJV9</accession>
<sequence>MNNYFVDKKKPETTSLENIFGQDEIEAPSSDNDASKAPEIVACVPVFVARKEGDAARFDRIFH</sequence>
<dbReference type="Proteomes" id="UP000287188">
    <property type="component" value="Unassembled WGS sequence"/>
</dbReference>
<organism evidence="1 2">
    <name type="scientific">Dictyobacter kobayashii</name>
    <dbReference type="NCBI Taxonomy" id="2014872"/>
    <lineage>
        <taxon>Bacteria</taxon>
        <taxon>Bacillati</taxon>
        <taxon>Chloroflexota</taxon>
        <taxon>Ktedonobacteria</taxon>
        <taxon>Ktedonobacterales</taxon>
        <taxon>Dictyobacteraceae</taxon>
        <taxon>Dictyobacter</taxon>
    </lineage>
</organism>
<comment type="caution">
    <text evidence="1">The sequence shown here is derived from an EMBL/GenBank/DDBJ whole genome shotgun (WGS) entry which is preliminary data.</text>
</comment>
<name>A0A402AJV9_9CHLR</name>
<dbReference type="AlphaFoldDB" id="A0A402AJV9"/>
<keyword evidence="2" id="KW-1185">Reference proteome</keyword>
<protein>
    <submittedName>
        <fullName evidence="1">Uncharacterized protein</fullName>
    </submittedName>
</protein>
<reference evidence="2" key="1">
    <citation type="submission" date="2018-12" db="EMBL/GenBank/DDBJ databases">
        <title>Tengunoibacter tsumagoiensis gen. nov., sp. nov., Dictyobacter kobayashii sp. nov., D. alpinus sp. nov., and D. joshuensis sp. nov. and description of Dictyobacteraceae fam. nov. within the order Ktedonobacterales isolated from Tengu-no-mugimeshi.</title>
        <authorList>
            <person name="Wang C.M."/>
            <person name="Zheng Y."/>
            <person name="Sakai Y."/>
            <person name="Toyoda A."/>
            <person name="Minakuchi Y."/>
            <person name="Abe K."/>
            <person name="Yokota A."/>
            <person name="Yabe S."/>
        </authorList>
    </citation>
    <scope>NUCLEOTIDE SEQUENCE [LARGE SCALE GENOMIC DNA]</scope>
    <source>
        <strain evidence="2">Uno11</strain>
    </source>
</reference>
<evidence type="ECO:0000313" key="1">
    <source>
        <dbReference type="EMBL" id="GCE19345.1"/>
    </source>
</evidence>